<gene>
    <name evidence="2" type="ORF">FJ657_10405</name>
</gene>
<proteinExistence type="predicted"/>
<dbReference type="RefSeq" id="WP_141163557.1">
    <property type="nucleotide sequence ID" value="NZ_VHQG01000002.1"/>
</dbReference>
<keyword evidence="1" id="KW-0732">Signal</keyword>
<comment type="caution">
    <text evidence="2">The sequence shown here is derived from an EMBL/GenBank/DDBJ whole genome shotgun (WGS) entry which is preliminary data.</text>
</comment>
<reference evidence="2 3" key="1">
    <citation type="submission" date="2019-06" db="EMBL/GenBank/DDBJ databases">
        <authorList>
            <person name="Li F."/>
        </authorList>
    </citation>
    <scope>NUCLEOTIDE SEQUENCE [LARGE SCALE GENOMIC DNA]</scope>
    <source>
        <strain evidence="2 3">10F1D-1</strain>
    </source>
</reference>
<name>A0A506XU16_9MICO</name>
<dbReference type="EMBL" id="VHQG01000002">
    <property type="protein sequence ID" value="TPW76201.1"/>
    <property type="molecule type" value="Genomic_DNA"/>
</dbReference>
<evidence type="ECO:0000313" key="2">
    <source>
        <dbReference type="EMBL" id="TPW76201.1"/>
    </source>
</evidence>
<evidence type="ECO:0000313" key="3">
    <source>
        <dbReference type="Proteomes" id="UP000316252"/>
    </source>
</evidence>
<dbReference type="Proteomes" id="UP000316252">
    <property type="component" value="Unassembled WGS sequence"/>
</dbReference>
<accession>A0A506XU16</accession>
<feature type="chain" id="PRO_5021460368" evidence="1">
    <location>
        <begin position="26"/>
        <end position="162"/>
    </location>
</feature>
<dbReference type="AlphaFoldDB" id="A0A506XU16"/>
<organism evidence="2 3">
    <name type="scientific">Schumannella soli</name>
    <dbReference type="NCBI Taxonomy" id="2590779"/>
    <lineage>
        <taxon>Bacteria</taxon>
        <taxon>Bacillati</taxon>
        <taxon>Actinomycetota</taxon>
        <taxon>Actinomycetes</taxon>
        <taxon>Micrococcales</taxon>
        <taxon>Microbacteriaceae</taxon>
        <taxon>Schumannella</taxon>
    </lineage>
</organism>
<protein>
    <submittedName>
        <fullName evidence="2">Uncharacterized protein</fullName>
    </submittedName>
</protein>
<evidence type="ECO:0000256" key="1">
    <source>
        <dbReference type="SAM" id="SignalP"/>
    </source>
</evidence>
<keyword evidence="3" id="KW-1185">Reference proteome</keyword>
<feature type="signal peptide" evidence="1">
    <location>
        <begin position="1"/>
        <end position="25"/>
    </location>
</feature>
<dbReference type="PROSITE" id="PS51257">
    <property type="entry name" value="PROKAR_LIPOPROTEIN"/>
    <property type="match status" value="1"/>
</dbReference>
<sequence>MRRPLVTVIAAVVTGALLSGCVATATSSHRSASPSSSPTASGGVAIAGGGGIEYAGGAGGTVAWTTAACTVANGRLTAMTTPDPRQSTDAPSLSYAITDGDGARFALPDGRVFSRGGTLDGVVAGEHRGVWSIAFASTELDDPAGGAAVTVSGTITCSRVAG</sequence>